<dbReference type="GO" id="GO:0006189">
    <property type="term" value="P:'de novo' IMP biosynthetic process"/>
    <property type="evidence" value="ECO:0007669"/>
    <property type="project" value="UniProtKB-UniRule"/>
</dbReference>
<comment type="caution">
    <text evidence="7">The sequence shown here is derived from an EMBL/GenBank/DDBJ whole genome shotgun (WGS) entry which is preliminary data.</text>
</comment>
<gene>
    <name evidence="6 7" type="primary">purS</name>
    <name evidence="7" type="ORF">IPN02_10940</name>
</gene>
<keyword evidence="2 6" id="KW-0436">Ligase</keyword>
<evidence type="ECO:0000256" key="5">
    <source>
        <dbReference type="ARBA" id="ARBA00022840"/>
    </source>
</evidence>
<organism evidence="7 8">
    <name type="scientific">Candidatus Neomicrothrix subdominans</name>
    <dbReference type="NCBI Taxonomy" id="2954438"/>
    <lineage>
        <taxon>Bacteria</taxon>
        <taxon>Bacillati</taxon>
        <taxon>Actinomycetota</taxon>
        <taxon>Acidimicrobiia</taxon>
        <taxon>Acidimicrobiales</taxon>
        <taxon>Microthrixaceae</taxon>
        <taxon>Candidatus Neomicrothrix</taxon>
    </lineage>
</organism>
<evidence type="ECO:0000256" key="2">
    <source>
        <dbReference type="ARBA" id="ARBA00022598"/>
    </source>
</evidence>
<proteinExistence type="inferred from homology"/>
<dbReference type="Pfam" id="PF02700">
    <property type="entry name" value="PurS"/>
    <property type="match status" value="1"/>
</dbReference>
<keyword evidence="3 6" id="KW-0547">Nucleotide-binding</keyword>
<dbReference type="Proteomes" id="UP000727993">
    <property type="component" value="Unassembled WGS sequence"/>
</dbReference>
<dbReference type="NCBIfam" id="NF004630">
    <property type="entry name" value="PRK05974.1"/>
    <property type="match status" value="1"/>
</dbReference>
<dbReference type="AlphaFoldDB" id="A0A936NCU9"/>
<evidence type="ECO:0000256" key="6">
    <source>
        <dbReference type="HAMAP-Rule" id="MF_01926"/>
    </source>
</evidence>
<sequence>MTFDVVVDISLRPGISDPEGATIERSCGALGFDGISGVAVGKTVRFRLDATDEAAARAEVEELCDKFLTNPVIEDAEVRLSEAATAGAA</sequence>
<comment type="subunit">
    <text evidence="6">Part of the FGAM synthase complex composed of 1 PurL, 1 PurQ and 2 PurS subunits.</text>
</comment>
<comment type="subcellular location">
    <subcellularLocation>
        <location evidence="6">Cytoplasm</location>
    </subcellularLocation>
</comment>
<dbReference type="SUPFAM" id="SSF82697">
    <property type="entry name" value="PurS-like"/>
    <property type="match status" value="1"/>
</dbReference>
<evidence type="ECO:0000313" key="7">
    <source>
        <dbReference type="EMBL" id="MBK9297324.1"/>
    </source>
</evidence>
<reference evidence="7 8" key="1">
    <citation type="submission" date="2020-10" db="EMBL/GenBank/DDBJ databases">
        <title>Connecting structure to function with the recovery of over 1000 high-quality activated sludge metagenome-assembled genomes encoding full-length rRNA genes using long-read sequencing.</title>
        <authorList>
            <person name="Singleton C.M."/>
            <person name="Petriglieri F."/>
            <person name="Kristensen J.M."/>
            <person name="Kirkegaard R.H."/>
            <person name="Michaelsen T.Y."/>
            <person name="Andersen M.H."/>
            <person name="Karst S.M."/>
            <person name="Dueholm M.S."/>
            <person name="Nielsen P.H."/>
            <person name="Albertsen M."/>
        </authorList>
    </citation>
    <scope>NUCLEOTIDE SEQUENCE [LARGE SCALE GENOMIC DNA]</scope>
    <source>
        <strain evidence="7">Lyne_18-Q3-R50-59_MAXAC.006</strain>
    </source>
</reference>
<comment type="catalytic activity">
    <reaction evidence="6">
        <text>N(2)-formyl-N(1)-(5-phospho-beta-D-ribosyl)glycinamide + L-glutamine + ATP + H2O = 2-formamido-N(1)-(5-O-phospho-beta-D-ribosyl)acetamidine + L-glutamate + ADP + phosphate + H(+)</text>
        <dbReference type="Rhea" id="RHEA:17129"/>
        <dbReference type="ChEBI" id="CHEBI:15377"/>
        <dbReference type="ChEBI" id="CHEBI:15378"/>
        <dbReference type="ChEBI" id="CHEBI:29985"/>
        <dbReference type="ChEBI" id="CHEBI:30616"/>
        <dbReference type="ChEBI" id="CHEBI:43474"/>
        <dbReference type="ChEBI" id="CHEBI:58359"/>
        <dbReference type="ChEBI" id="CHEBI:147286"/>
        <dbReference type="ChEBI" id="CHEBI:147287"/>
        <dbReference type="ChEBI" id="CHEBI:456216"/>
        <dbReference type="EC" id="6.3.5.3"/>
    </reaction>
</comment>
<evidence type="ECO:0000256" key="4">
    <source>
        <dbReference type="ARBA" id="ARBA00022755"/>
    </source>
</evidence>
<comment type="function">
    <text evidence="6">Part of the phosphoribosylformylglycinamidine synthase complex involved in the purines biosynthetic pathway. Catalyzes the ATP-dependent conversion of formylglycinamide ribonucleotide (FGAR) and glutamine to yield formylglycinamidine ribonucleotide (FGAM) and glutamate. The FGAM synthase complex is composed of three subunits. PurQ produces an ammonia molecule by converting glutamine to glutamate. PurL transfers the ammonia molecule to FGAR to form FGAM in an ATP-dependent manner. PurS interacts with PurQ and PurL and is thought to assist in the transfer of the ammonia molecule from PurQ to PurL.</text>
</comment>
<comment type="pathway">
    <text evidence="6">Purine metabolism; IMP biosynthesis via de novo pathway; 5-amino-1-(5-phospho-D-ribosyl)imidazole from N(2)-formyl-N(1)-(5-phospho-D-ribosyl)glycinamide: step 1/2.</text>
</comment>
<dbReference type="Gene3D" id="3.30.1280.10">
    <property type="entry name" value="Phosphoribosylformylglycinamidine synthase subunit PurS"/>
    <property type="match status" value="1"/>
</dbReference>
<comment type="similarity">
    <text evidence="6">Belongs to the PurS family.</text>
</comment>
<evidence type="ECO:0000256" key="1">
    <source>
        <dbReference type="ARBA" id="ARBA00022490"/>
    </source>
</evidence>
<accession>A0A936NCU9</accession>
<dbReference type="NCBIfam" id="TIGR00302">
    <property type="entry name" value="phosphoribosylformylglycinamidine synthase subunit PurS"/>
    <property type="match status" value="1"/>
</dbReference>
<dbReference type="GO" id="GO:0005524">
    <property type="term" value="F:ATP binding"/>
    <property type="evidence" value="ECO:0007669"/>
    <property type="project" value="UniProtKB-UniRule"/>
</dbReference>
<keyword evidence="5 6" id="KW-0067">ATP-binding</keyword>
<dbReference type="EMBL" id="JADJZA010000007">
    <property type="protein sequence ID" value="MBK9297324.1"/>
    <property type="molecule type" value="Genomic_DNA"/>
</dbReference>
<dbReference type="HAMAP" id="MF_01926">
    <property type="entry name" value="PurS"/>
    <property type="match status" value="1"/>
</dbReference>
<dbReference type="EC" id="6.3.5.3" evidence="6"/>
<dbReference type="InterPro" id="IPR003850">
    <property type="entry name" value="PurS"/>
</dbReference>
<evidence type="ECO:0000313" key="8">
    <source>
        <dbReference type="Proteomes" id="UP000727993"/>
    </source>
</evidence>
<dbReference type="PANTHER" id="PTHR34696">
    <property type="entry name" value="PHOSPHORIBOSYLFORMYLGLYCINAMIDINE SYNTHASE SUBUNIT PURS"/>
    <property type="match status" value="1"/>
</dbReference>
<keyword evidence="1 6" id="KW-0963">Cytoplasm</keyword>
<dbReference type="InterPro" id="IPR036604">
    <property type="entry name" value="PurS-like_sf"/>
</dbReference>
<dbReference type="GO" id="GO:0004642">
    <property type="term" value="F:phosphoribosylformylglycinamidine synthase activity"/>
    <property type="evidence" value="ECO:0007669"/>
    <property type="project" value="UniProtKB-UniRule"/>
</dbReference>
<dbReference type="GO" id="GO:0005737">
    <property type="term" value="C:cytoplasm"/>
    <property type="evidence" value="ECO:0007669"/>
    <property type="project" value="UniProtKB-SubCell"/>
</dbReference>
<name>A0A936NCU9_9ACTN</name>
<keyword evidence="4 6" id="KW-0658">Purine biosynthesis</keyword>
<dbReference type="PANTHER" id="PTHR34696:SF1">
    <property type="entry name" value="PHOSPHORIBOSYLFORMYLGLYCINAMIDINE SYNTHASE SUBUNIT PURS"/>
    <property type="match status" value="1"/>
</dbReference>
<evidence type="ECO:0000256" key="3">
    <source>
        <dbReference type="ARBA" id="ARBA00022741"/>
    </source>
</evidence>
<protein>
    <recommendedName>
        <fullName evidence="6">Phosphoribosylformylglycinamidine synthase subunit PurS</fullName>
        <shortName evidence="6">FGAM synthase</shortName>
        <ecNumber evidence="6">6.3.5.3</ecNumber>
    </recommendedName>
    <alternativeName>
        <fullName evidence="6">Formylglycinamide ribonucleotide amidotransferase subunit III</fullName>
        <shortName evidence="6">FGAR amidotransferase III</shortName>
        <shortName evidence="6">FGAR-AT III</shortName>
    </alternativeName>
    <alternativeName>
        <fullName evidence="6">Phosphoribosylformylglycinamidine synthase subunit III</fullName>
    </alternativeName>
</protein>